<comment type="subcellular location">
    <subcellularLocation>
        <location evidence="1">Nucleus</location>
    </subcellularLocation>
</comment>
<dbReference type="OMA" id="AYITKEC"/>
<reference evidence="11" key="1">
    <citation type="submission" date="2025-08" db="UniProtKB">
        <authorList>
            <consortium name="RefSeq"/>
        </authorList>
    </citation>
    <scope>IDENTIFICATION</scope>
    <source>
        <tissue evidence="11">Whole organism</tissue>
    </source>
</reference>
<evidence type="ECO:0000256" key="2">
    <source>
        <dbReference type="ARBA" id="ARBA00022723"/>
    </source>
</evidence>
<evidence type="ECO:0000256" key="6">
    <source>
        <dbReference type="ARBA" id="ARBA00023125"/>
    </source>
</evidence>
<dbReference type="InterPro" id="IPR050589">
    <property type="entry name" value="Ikaros_C2H2-ZF"/>
</dbReference>
<dbReference type="PANTHER" id="PTHR24404">
    <property type="entry name" value="ZINC FINGER PROTEIN"/>
    <property type="match status" value="1"/>
</dbReference>
<feature type="domain" description="C2H2-type" evidence="9">
    <location>
        <begin position="419"/>
        <end position="447"/>
    </location>
</feature>
<evidence type="ECO:0000256" key="1">
    <source>
        <dbReference type="ARBA" id="ARBA00004123"/>
    </source>
</evidence>
<evidence type="ECO:0000313" key="10">
    <source>
        <dbReference type="Proteomes" id="UP000694843"/>
    </source>
</evidence>
<dbReference type="AlphaFoldDB" id="A0A979FXG0"/>
<dbReference type="GO" id="GO:0000978">
    <property type="term" value="F:RNA polymerase II cis-regulatory region sequence-specific DNA binding"/>
    <property type="evidence" value="ECO:0007669"/>
    <property type="project" value="TreeGrafter"/>
</dbReference>
<dbReference type="InterPro" id="IPR013087">
    <property type="entry name" value="Znf_C2H2_type"/>
</dbReference>
<dbReference type="InterPro" id="IPR036236">
    <property type="entry name" value="Znf_C2H2_sf"/>
</dbReference>
<protein>
    <submittedName>
        <fullName evidence="11">Telomere zinc finger-associated protein-like</fullName>
    </submittedName>
</protein>
<keyword evidence="6" id="KW-0238">DNA-binding</keyword>
<feature type="domain" description="C2H2-type" evidence="9">
    <location>
        <begin position="390"/>
        <end position="418"/>
    </location>
</feature>
<proteinExistence type="predicted"/>
<gene>
    <name evidence="11" type="primary">LOC108681991</name>
</gene>
<dbReference type="RefSeq" id="XP_047741317.1">
    <property type="nucleotide sequence ID" value="XM_047885361.1"/>
</dbReference>
<dbReference type="Proteomes" id="UP000694843">
    <property type="component" value="Unplaced"/>
</dbReference>
<dbReference type="KEGG" id="hazt:108681991"/>
<evidence type="ECO:0000313" key="11">
    <source>
        <dbReference type="RefSeq" id="XP_047741317.1"/>
    </source>
</evidence>
<keyword evidence="2" id="KW-0479">Metal-binding</keyword>
<sequence length="493" mass="54672">MAYITKECRVMLHQLSDAAVCSGKRPEPRLSQASSAGKVKAEALEMVDPSPVIKVSAISIKKELDDETEDISIKEEPFLYGNESCSTENLSHAPAFSSCLPCKTEAQVEEQSNHPSSSQNISAPLVNQCGVRGSAPASGDAADVAGISGASNSEQLMRLSCSQRGLVPAGAGQLQQQTHQEHLASGPHHFSHCDYTSSSGSGLQQNINAMHSIKDSLQCQDCDYTCTTKKLMQKHIACKHFCRSKNQCHFSLNSCATKAEPKQHILLRHPLGNSQKFSCKYADGCKQILRKCGLSQQPTMKKFGCSECDFACTTKGSLKRHFLYKHSTEKPVQCSECDYACNTKYDLKKHFLQKHSTEKPFQCCECDFACTTKGSLKRHFLYKHSTEKPVQCSECDYACTTKDDLKIHYLHKHSTEKPFQCSKCNYACTVKGNLKRHFLVKHSTEKPYKCSVQMLMGSKTRNSLTGDAHFTRAAPAHLLGRVSLYEETHTDIE</sequence>
<feature type="domain" description="C2H2-type" evidence="9">
    <location>
        <begin position="332"/>
        <end position="360"/>
    </location>
</feature>
<dbReference type="PROSITE" id="PS50157">
    <property type="entry name" value="ZINC_FINGER_C2H2_2"/>
    <property type="match status" value="5"/>
</dbReference>
<evidence type="ECO:0000256" key="3">
    <source>
        <dbReference type="ARBA" id="ARBA00022737"/>
    </source>
</evidence>
<dbReference type="GO" id="GO:0006357">
    <property type="term" value="P:regulation of transcription by RNA polymerase II"/>
    <property type="evidence" value="ECO:0007669"/>
    <property type="project" value="TreeGrafter"/>
</dbReference>
<keyword evidence="5" id="KW-0862">Zinc</keyword>
<dbReference type="PANTHER" id="PTHR24404:SF111">
    <property type="entry name" value="GASTRULA ZINC FINGER PROTEIN XLCGF49.1-LIKE-RELATED"/>
    <property type="match status" value="1"/>
</dbReference>
<dbReference type="Gene3D" id="3.30.160.60">
    <property type="entry name" value="Classic Zinc Finger"/>
    <property type="match status" value="4"/>
</dbReference>
<name>A0A979FXG0_HYAAZ</name>
<dbReference type="SUPFAM" id="SSF57667">
    <property type="entry name" value="beta-beta-alpha zinc fingers"/>
    <property type="match status" value="3"/>
</dbReference>
<keyword evidence="4 8" id="KW-0863">Zinc-finger</keyword>
<feature type="domain" description="C2H2-type" evidence="9">
    <location>
        <begin position="303"/>
        <end position="331"/>
    </location>
</feature>
<evidence type="ECO:0000256" key="5">
    <source>
        <dbReference type="ARBA" id="ARBA00022833"/>
    </source>
</evidence>
<keyword evidence="3" id="KW-0677">Repeat</keyword>
<dbReference type="GO" id="GO:0003700">
    <property type="term" value="F:DNA-binding transcription factor activity"/>
    <property type="evidence" value="ECO:0007669"/>
    <property type="project" value="TreeGrafter"/>
</dbReference>
<feature type="domain" description="C2H2-type" evidence="9">
    <location>
        <begin position="361"/>
        <end position="389"/>
    </location>
</feature>
<keyword evidence="7" id="KW-0539">Nucleus</keyword>
<evidence type="ECO:0000256" key="7">
    <source>
        <dbReference type="ARBA" id="ARBA00023242"/>
    </source>
</evidence>
<accession>A0A979FXG0</accession>
<dbReference type="SMART" id="SM00355">
    <property type="entry name" value="ZnF_C2H2"/>
    <property type="match status" value="6"/>
</dbReference>
<evidence type="ECO:0000256" key="8">
    <source>
        <dbReference type="PROSITE-ProRule" id="PRU00042"/>
    </source>
</evidence>
<dbReference type="PROSITE" id="PS00028">
    <property type="entry name" value="ZINC_FINGER_C2H2_1"/>
    <property type="match status" value="5"/>
</dbReference>
<keyword evidence="10" id="KW-1185">Reference proteome</keyword>
<dbReference type="FunFam" id="3.30.160.60:FF:000446">
    <property type="entry name" value="Zinc finger protein"/>
    <property type="match status" value="1"/>
</dbReference>
<dbReference type="GeneID" id="108681991"/>
<evidence type="ECO:0000256" key="4">
    <source>
        <dbReference type="ARBA" id="ARBA00022771"/>
    </source>
</evidence>
<organism evidence="10 11">
    <name type="scientific">Hyalella azteca</name>
    <name type="common">Amphipod</name>
    <dbReference type="NCBI Taxonomy" id="294128"/>
    <lineage>
        <taxon>Eukaryota</taxon>
        <taxon>Metazoa</taxon>
        <taxon>Ecdysozoa</taxon>
        <taxon>Arthropoda</taxon>
        <taxon>Crustacea</taxon>
        <taxon>Multicrustacea</taxon>
        <taxon>Malacostraca</taxon>
        <taxon>Eumalacostraca</taxon>
        <taxon>Peracarida</taxon>
        <taxon>Amphipoda</taxon>
        <taxon>Senticaudata</taxon>
        <taxon>Talitrida</taxon>
        <taxon>Talitroidea</taxon>
        <taxon>Hyalellidae</taxon>
        <taxon>Hyalella</taxon>
    </lineage>
</organism>
<dbReference type="OrthoDB" id="6372448at2759"/>
<dbReference type="GO" id="GO:0008270">
    <property type="term" value="F:zinc ion binding"/>
    <property type="evidence" value="ECO:0007669"/>
    <property type="project" value="UniProtKB-KW"/>
</dbReference>
<evidence type="ECO:0000259" key="9">
    <source>
        <dbReference type="PROSITE" id="PS50157"/>
    </source>
</evidence>
<dbReference type="GO" id="GO:0005634">
    <property type="term" value="C:nucleus"/>
    <property type="evidence" value="ECO:0007669"/>
    <property type="project" value="UniProtKB-SubCell"/>
</dbReference>